<name>A0A6I0K790_BACUN</name>
<dbReference type="EMBL" id="WCUG01000316">
    <property type="protein sequence ID" value="KAB4155692.1"/>
    <property type="molecule type" value="Genomic_DNA"/>
</dbReference>
<organism evidence="2 3">
    <name type="scientific">Bacteroides uniformis</name>
    <dbReference type="NCBI Taxonomy" id="820"/>
    <lineage>
        <taxon>Bacteria</taxon>
        <taxon>Pseudomonadati</taxon>
        <taxon>Bacteroidota</taxon>
        <taxon>Bacteroidia</taxon>
        <taxon>Bacteroidales</taxon>
        <taxon>Bacteroidaceae</taxon>
        <taxon>Bacteroides</taxon>
    </lineage>
</organism>
<accession>A0A6I0K790</accession>
<evidence type="ECO:0000313" key="3">
    <source>
        <dbReference type="Proteomes" id="UP000433928"/>
    </source>
</evidence>
<keyword evidence="1" id="KW-1133">Transmembrane helix</keyword>
<reference evidence="2 3" key="1">
    <citation type="journal article" date="2019" name="Nat. Med.">
        <title>A library of human gut bacterial isolates paired with longitudinal multiomics data enables mechanistic microbiome research.</title>
        <authorList>
            <person name="Poyet M."/>
            <person name="Groussin M."/>
            <person name="Gibbons S.M."/>
            <person name="Avila-Pacheco J."/>
            <person name="Jiang X."/>
            <person name="Kearney S.M."/>
            <person name="Perrotta A.R."/>
            <person name="Berdy B."/>
            <person name="Zhao S."/>
            <person name="Lieberman T.D."/>
            <person name="Swanson P.K."/>
            <person name="Smith M."/>
            <person name="Roesemann S."/>
            <person name="Alexander J.E."/>
            <person name="Rich S.A."/>
            <person name="Livny J."/>
            <person name="Vlamakis H."/>
            <person name="Clish C."/>
            <person name="Bullock K."/>
            <person name="Deik A."/>
            <person name="Scott J."/>
            <person name="Pierce K.A."/>
            <person name="Xavier R.J."/>
            <person name="Alm E.J."/>
        </authorList>
    </citation>
    <scope>NUCLEOTIDE SEQUENCE [LARGE SCALE GENOMIC DNA]</scope>
    <source>
        <strain evidence="2 3">BIOML-A27</strain>
    </source>
</reference>
<dbReference type="Proteomes" id="UP000433928">
    <property type="component" value="Unassembled WGS sequence"/>
</dbReference>
<dbReference type="Gene3D" id="1.20.1730.10">
    <property type="entry name" value="Sodium/glucose cotransporter"/>
    <property type="match status" value="1"/>
</dbReference>
<keyword evidence="1" id="KW-0812">Transmembrane</keyword>
<feature type="transmembrane region" description="Helical" evidence="1">
    <location>
        <begin position="40"/>
        <end position="57"/>
    </location>
</feature>
<keyword evidence="1" id="KW-0472">Membrane</keyword>
<dbReference type="AlphaFoldDB" id="A0A6I0K790"/>
<dbReference type="InterPro" id="IPR038377">
    <property type="entry name" value="Na/Glc_symporter_sf"/>
</dbReference>
<protein>
    <submittedName>
        <fullName evidence="2">Uncharacterized protein</fullName>
    </submittedName>
</protein>
<evidence type="ECO:0000313" key="2">
    <source>
        <dbReference type="EMBL" id="KAB4155692.1"/>
    </source>
</evidence>
<comment type="caution">
    <text evidence="2">The sequence shown here is derived from an EMBL/GenBank/DDBJ whole genome shotgun (WGS) entry which is preliminary data.</text>
</comment>
<proteinExistence type="predicted"/>
<evidence type="ECO:0000256" key="1">
    <source>
        <dbReference type="SAM" id="Phobius"/>
    </source>
</evidence>
<sequence>MILILITCVLLPVSLREVGGIGGLYQQIPEKMTWFNGPKGAFFWLAIYYVMTMIKYNENWTFIQKFFCVKDEKAAKKM</sequence>
<gene>
    <name evidence="2" type="ORF">GAQ59_24725</name>
</gene>